<dbReference type="InterPro" id="IPR049806">
    <property type="entry name" value="MasK-like_C"/>
</dbReference>
<protein>
    <recommendedName>
        <fullName evidence="3">TonB C-terminal domain-containing protein</fullName>
    </recommendedName>
</protein>
<evidence type="ECO:0000313" key="2">
    <source>
        <dbReference type="Proteomes" id="UP000064967"/>
    </source>
</evidence>
<dbReference type="KEGG" id="llu:AKJ09_04310"/>
<evidence type="ECO:0008006" key="3">
    <source>
        <dbReference type="Google" id="ProtNLM"/>
    </source>
</evidence>
<organism evidence="1 2">
    <name type="scientific">Labilithrix luteola</name>
    <dbReference type="NCBI Taxonomy" id="1391654"/>
    <lineage>
        <taxon>Bacteria</taxon>
        <taxon>Pseudomonadati</taxon>
        <taxon>Myxococcota</taxon>
        <taxon>Polyangia</taxon>
        <taxon>Polyangiales</taxon>
        <taxon>Labilitrichaceae</taxon>
        <taxon>Labilithrix</taxon>
    </lineage>
</organism>
<proteinExistence type="predicted"/>
<dbReference type="Proteomes" id="UP000064967">
    <property type="component" value="Chromosome"/>
</dbReference>
<evidence type="ECO:0000313" key="1">
    <source>
        <dbReference type="EMBL" id="AKU97646.1"/>
    </source>
</evidence>
<sequence>MDPFDAIRPNVPDLEAALFRTATGDRFVTGLEIRRQGDEMRSRPVPADDLAPISACWKPYFASHEHVHGRVEVHFAIRPNGAVSDATVHDADVGDARLLACVTNSVRGVVFDADADAGAARAAAYFLRVHYDAANDGKP</sequence>
<keyword evidence="2" id="KW-1185">Reference proteome</keyword>
<gene>
    <name evidence="1" type="ORF">AKJ09_04310</name>
</gene>
<dbReference type="AlphaFoldDB" id="A0A0K1PW72"/>
<dbReference type="RefSeq" id="WP_146648750.1">
    <property type="nucleotide sequence ID" value="NZ_CP012333.1"/>
</dbReference>
<accession>A0A0K1PW72</accession>
<reference evidence="1 2" key="1">
    <citation type="submission" date="2015-08" db="EMBL/GenBank/DDBJ databases">
        <authorList>
            <person name="Babu N.S."/>
            <person name="Beckwith C.J."/>
            <person name="Beseler K.G."/>
            <person name="Brison A."/>
            <person name="Carone J.V."/>
            <person name="Caskin T.P."/>
            <person name="Diamond M."/>
            <person name="Durham M.E."/>
            <person name="Foxe J.M."/>
            <person name="Go M."/>
            <person name="Henderson B.A."/>
            <person name="Jones I.B."/>
            <person name="McGettigan J.A."/>
            <person name="Micheletti S.J."/>
            <person name="Nasrallah M.E."/>
            <person name="Ortiz D."/>
            <person name="Piller C.R."/>
            <person name="Privatt S.R."/>
            <person name="Schneider S.L."/>
            <person name="Sharp S."/>
            <person name="Smith T.C."/>
            <person name="Stanton J.D."/>
            <person name="Ullery H.E."/>
            <person name="Wilson R.J."/>
            <person name="Serrano M.G."/>
            <person name="Buck G."/>
            <person name="Lee V."/>
            <person name="Wang Y."/>
            <person name="Carvalho R."/>
            <person name="Voegtly L."/>
            <person name="Shi R."/>
            <person name="Duckworth R."/>
            <person name="Johnson A."/>
            <person name="Loviza R."/>
            <person name="Walstead R."/>
            <person name="Shah Z."/>
            <person name="Kiflezghi M."/>
            <person name="Wade K."/>
            <person name="Ball S.L."/>
            <person name="Bradley K.W."/>
            <person name="Asai D.J."/>
            <person name="Bowman C.A."/>
            <person name="Russell D.A."/>
            <person name="Pope W.H."/>
            <person name="Jacobs-Sera D."/>
            <person name="Hendrix R.W."/>
            <person name="Hatfull G.F."/>
        </authorList>
    </citation>
    <scope>NUCLEOTIDE SEQUENCE [LARGE SCALE GENOMIC DNA]</scope>
    <source>
        <strain evidence="1 2">DSM 27648</strain>
    </source>
</reference>
<dbReference type="NCBIfam" id="NF033768">
    <property type="entry name" value="myxo_SS_tail"/>
    <property type="match status" value="1"/>
</dbReference>
<dbReference type="EMBL" id="CP012333">
    <property type="protein sequence ID" value="AKU97646.1"/>
    <property type="molecule type" value="Genomic_DNA"/>
</dbReference>
<name>A0A0K1PW72_9BACT</name>